<dbReference type="RefSeq" id="WP_126462691.1">
    <property type="nucleotide sequence ID" value="NZ_RYDJ01000025.1"/>
</dbReference>
<dbReference type="EMBL" id="RYDJ01000025">
    <property type="protein sequence ID" value="RTZ01582.1"/>
    <property type="molecule type" value="Genomic_DNA"/>
</dbReference>
<keyword evidence="2" id="KW-1185">Reference proteome</keyword>
<dbReference type="AlphaFoldDB" id="A0A432CGX1"/>
<evidence type="ECO:0000313" key="2">
    <source>
        <dbReference type="Proteomes" id="UP000280825"/>
    </source>
</evidence>
<organism evidence="1 2">
    <name type="scientific">Flavobacterium bomense</name>
    <dbReference type="NCBI Taxonomy" id="2497483"/>
    <lineage>
        <taxon>Bacteria</taxon>
        <taxon>Pseudomonadati</taxon>
        <taxon>Bacteroidota</taxon>
        <taxon>Flavobacteriia</taxon>
        <taxon>Flavobacteriales</taxon>
        <taxon>Flavobacteriaceae</taxon>
        <taxon>Flavobacterium</taxon>
    </lineage>
</organism>
<name>A0A432CGX1_9FLAO</name>
<gene>
    <name evidence="1" type="ORF">EKL98_14925</name>
</gene>
<comment type="caution">
    <text evidence="1">The sequence shown here is derived from an EMBL/GenBank/DDBJ whole genome shotgun (WGS) entry which is preliminary data.</text>
</comment>
<proteinExistence type="predicted"/>
<reference evidence="1 2" key="1">
    <citation type="submission" date="2018-12" db="EMBL/GenBank/DDBJ databases">
        <title>Flavobacterium sp. nov., isolated from glacier ice.</title>
        <authorList>
            <person name="Liu Q."/>
            <person name="Xin Y.-H."/>
        </authorList>
    </citation>
    <scope>NUCLEOTIDE SEQUENCE [LARGE SCALE GENOMIC DNA]</scope>
    <source>
        <strain evidence="1 2">RB1N8</strain>
    </source>
</reference>
<protein>
    <submittedName>
        <fullName evidence="1">Uncharacterized protein</fullName>
    </submittedName>
</protein>
<dbReference type="Proteomes" id="UP000280825">
    <property type="component" value="Unassembled WGS sequence"/>
</dbReference>
<sequence length="69" mass="7997">MSAKLTRCEILFLGQEEPSVDLQFIQYLKFPQEESALKKAIMHLTEQLMEALDQNRVVIVLSDETIMLE</sequence>
<accession>A0A432CGX1</accession>
<evidence type="ECO:0000313" key="1">
    <source>
        <dbReference type="EMBL" id="RTZ01582.1"/>
    </source>
</evidence>